<reference evidence="1" key="1">
    <citation type="submission" date="2022-11" db="EMBL/GenBank/DDBJ databases">
        <authorList>
            <person name="Petersen C."/>
        </authorList>
    </citation>
    <scope>NUCLEOTIDE SEQUENCE</scope>
    <source>
        <strain evidence="1">IBT 21917</strain>
    </source>
</reference>
<protein>
    <submittedName>
        <fullName evidence="1">Uncharacterized protein</fullName>
    </submittedName>
</protein>
<organism evidence="1 2">
    <name type="scientific">Penicillium capsulatum</name>
    <dbReference type="NCBI Taxonomy" id="69766"/>
    <lineage>
        <taxon>Eukaryota</taxon>
        <taxon>Fungi</taxon>
        <taxon>Dikarya</taxon>
        <taxon>Ascomycota</taxon>
        <taxon>Pezizomycotina</taxon>
        <taxon>Eurotiomycetes</taxon>
        <taxon>Eurotiomycetidae</taxon>
        <taxon>Eurotiales</taxon>
        <taxon>Aspergillaceae</taxon>
        <taxon>Penicillium</taxon>
    </lineage>
</organism>
<evidence type="ECO:0000313" key="1">
    <source>
        <dbReference type="EMBL" id="KAJ5172636.1"/>
    </source>
</evidence>
<keyword evidence="2" id="KW-1185">Reference proteome</keyword>
<evidence type="ECO:0000313" key="2">
    <source>
        <dbReference type="Proteomes" id="UP001146351"/>
    </source>
</evidence>
<dbReference type="EMBL" id="JAPQKO010000003">
    <property type="protein sequence ID" value="KAJ5172636.1"/>
    <property type="molecule type" value="Genomic_DNA"/>
</dbReference>
<name>A0A9W9IBW1_9EURO</name>
<accession>A0A9W9IBW1</accession>
<comment type="caution">
    <text evidence="1">The sequence shown here is derived from an EMBL/GenBank/DDBJ whole genome shotgun (WGS) entry which is preliminary data.</text>
</comment>
<gene>
    <name evidence="1" type="ORF">N7492_005229</name>
</gene>
<proteinExistence type="predicted"/>
<reference evidence="1" key="2">
    <citation type="journal article" date="2023" name="IMA Fungus">
        <title>Comparative genomic study of the Penicillium genus elucidates a diverse pangenome and 15 lateral gene transfer events.</title>
        <authorList>
            <person name="Petersen C."/>
            <person name="Sorensen T."/>
            <person name="Nielsen M.R."/>
            <person name="Sondergaard T.E."/>
            <person name="Sorensen J.L."/>
            <person name="Fitzpatrick D.A."/>
            <person name="Frisvad J.C."/>
            <person name="Nielsen K.L."/>
        </authorList>
    </citation>
    <scope>NUCLEOTIDE SEQUENCE</scope>
    <source>
        <strain evidence="1">IBT 21917</strain>
    </source>
</reference>
<dbReference type="AlphaFoldDB" id="A0A9W9IBW1"/>
<sequence>MGRIGIVCGELFTWWEKADITVWSRTDQTDNGYIFQVGRQSQNTHEGLFFFERESVVGPTFSSINILSRHALKGGRGHEPGFPGCWKLPKEIHHRLPNILSLETVLDAQSRVLRGVSIPRPTFEIRKGGGLPFASRNFVILAIGEDQPTNILEAASALEVLKDRLPRVQAPETQRFTDVDEIEERAGILFAHIFNNFLEYFWGEYLEGHIRVSSGERGWESRGKSRGCGHVH</sequence>
<dbReference type="Proteomes" id="UP001146351">
    <property type="component" value="Unassembled WGS sequence"/>
</dbReference>